<sequence>MISGAKFSDDRQYRYVLWRIWDNSEPYVTFVCLNPSTADEKENDPTIRKCISYARKWGYGGIYVINLFAFRATDPSLLLEQEDPVGKDNDYWITNITRNSAMVIGAWGNSGRKVEHFTMRTKMIKNLIPQLHYLILNKSGEPSHPLFLSTALKPIRFSE</sequence>
<gene>
    <name evidence="1" type="ORF">NCTC12871_00637</name>
</gene>
<dbReference type="RefSeq" id="WP_126598919.1">
    <property type="nucleotide sequence ID" value="NZ_LR134510.1"/>
</dbReference>
<dbReference type="OrthoDB" id="9807577at2"/>
<evidence type="ECO:0000313" key="2">
    <source>
        <dbReference type="Proteomes" id="UP000279799"/>
    </source>
</evidence>
<reference evidence="1 2" key="1">
    <citation type="submission" date="2018-12" db="EMBL/GenBank/DDBJ databases">
        <authorList>
            <consortium name="Pathogen Informatics"/>
        </authorList>
    </citation>
    <scope>NUCLEOTIDE SEQUENCE [LARGE SCALE GENOMIC DNA]</scope>
    <source>
        <strain evidence="1 2">NCTC12871</strain>
    </source>
</reference>
<dbReference type="EMBL" id="LR134510">
    <property type="protein sequence ID" value="VEJ09196.1"/>
    <property type="molecule type" value="Genomic_DNA"/>
</dbReference>
<dbReference type="InterPro" id="IPR012441">
    <property type="entry name" value="DUF1643"/>
</dbReference>
<organism evidence="1 2">
    <name type="scientific">Actinobacillus delphinicola</name>
    <dbReference type="NCBI Taxonomy" id="51161"/>
    <lineage>
        <taxon>Bacteria</taxon>
        <taxon>Pseudomonadati</taxon>
        <taxon>Pseudomonadota</taxon>
        <taxon>Gammaproteobacteria</taxon>
        <taxon>Pasteurellales</taxon>
        <taxon>Pasteurellaceae</taxon>
        <taxon>Actinobacillus</taxon>
    </lineage>
</organism>
<evidence type="ECO:0000313" key="1">
    <source>
        <dbReference type="EMBL" id="VEJ09196.1"/>
    </source>
</evidence>
<keyword evidence="2" id="KW-1185">Reference proteome</keyword>
<accession>A0A448TTD3</accession>
<dbReference type="AlphaFoldDB" id="A0A448TTD3"/>
<protein>
    <submittedName>
        <fullName evidence="1">Uncharacterized protein conserved in bacteria</fullName>
    </submittedName>
</protein>
<dbReference type="Pfam" id="PF07799">
    <property type="entry name" value="DUF1643"/>
    <property type="match status" value="1"/>
</dbReference>
<dbReference type="KEGG" id="adp:NCTC12871_00637"/>
<dbReference type="Proteomes" id="UP000279799">
    <property type="component" value="Chromosome"/>
</dbReference>
<proteinExistence type="predicted"/>
<name>A0A448TTD3_9PAST</name>